<accession>A0AAU8GM01</accession>
<gene>
    <name evidence="1" type="primary">35</name>
    <name evidence="1" type="ORF">PBI_JUSTASIGH_35</name>
</gene>
<name>A0AAU8GM01_9CAUD</name>
<proteinExistence type="predicted"/>
<dbReference type="EMBL" id="PP750961">
    <property type="protein sequence ID" value="XCH43018.1"/>
    <property type="molecule type" value="Genomic_DNA"/>
</dbReference>
<organism evidence="1">
    <name type="scientific">Mycobacterium phage JustASigh</name>
    <dbReference type="NCBI Taxonomy" id="3158894"/>
    <lineage>
        <taxon>Viruses</taxon>
        <taxon>Duplodnaviria</taxon>
        <taxon>Heunggongvirae</taxon>
        <taxon>Uroviricota</taxon>
        <taxon>Caudoviricetes</taxon>
    </lineage>
</organism>
<reference evidence="1" key="1">
    <citation type="submission" date="2024-04" db="EMBL/GenBank/DDBJ databases">
        <authorList>
            <person name="Asai D.J."/>
            <person name="Lewis C.M."/>
            <person name="Viland M.D."/>
            <person name="Garlena R.A."/>
            <person name="Russell D.A."/>
            <person name="Jacobs-Sera D."/>
            <person name="Hatfull G.F."/>
        </authorList>
    </citation>
    <scope>NUCLEOTIDE SEQUENCE</scope>
</reference>
<sequence length="64" mass="6386">MTPRLLLVIAAVALGVAAGALIVGAGTMFGTALATAMGFGIAADLMREDSTTWAAQADPDHEKG</sequence>
<evidence type="ECO:0000313" key="1">
    <source>
        <dbReference type="EMBL" id="XCH43018.1"/>
    </source>
</evidence>
<protein>
    <submittedName>
        <fullName evidence="1">Uncharacterized protein</fullName>
    </submittedName>
</protein>